<dbReference type="SMART" id="SM00388">
    <property type="entry name" value="HisKA"/>
    <property type="match status" value="1"/>
</dbReference>
<dbReference type="EMBL" id="LNGC01000008">
    <property type="protein sequence ID" value="KYC53233.1"/>
    <property type="molecule type" value="Genomic_DNA"/>
</dbReference>
<dbReference type="AlphaFoldDB" id="A0A150J7K6"/>
<dbReference type="InterPro" id="IPR003661">
    <property type="entry name" value="HisK_dim/P_dom"/>
</dbReference>
<dbReference type="Proteomes" id="UP000075398">
    <property type="component" value="Unassembled WGS sequence"/>
</dbReference>
<protein>
    <recommendedName>
        <fullName evidence="1">Signal transduction histidine kinase dimerisation/phosphoacceptor domain-containing protein</fullName>
    </recommendedName>
</protein>
<reference evidence="2 3" key="1">
    <citation type="journal article" date="2016" name="ISME J.">
        <title>Chasing the elusive Euryarchaeota class WSA2: genomes reveal a uniquely fastidious methyl-reducing methanogen.</title>
        <authorList>
            <person name="Nobu M.K."/>
            <person name="Narihiro T."/>
            <person name="Kuroda K."/>
            <person name="Mei R."/>
            <person name="Liu W.T."/>
        </authorList>
    </citation>
    <scope>NUCLEOTIDE SEQUENCE [LARGE SCALE GENOMIC DNA]</scope>
    <source>
        <strain evidence="2">U1lsi0528_Bin055</strain>
    </source>
</reference>
<sequence length="89" mass="10578">MGYRGIAKDITSLKSQKQLDDNLEYFAHLVDHIRNPLAILSGFVQVQVENPETVERVQRQIDRIEEVIKQLDQGWMDTEDTRRFLKRYM</sequence>
<accession>A0A150J7K6</accession>
<name>A0A150J7K6_9EURY</name>
<dbReference type="Pfam" id="PF00512">
    <property type="entry name" value="HisKA"/>
    <property type="match status" value="1"/>
</dbReference>
<evidence type="ECO:0000313" key="3">
    <source>
        <dbReference type="Proteomes" id="UP000075398"/>
    </source>
</evidence>
<proteinExistence type="predicted"/>
<comment type="caution">
    <text evidence="2">The sequence shown here is derived from an EMBL/GenBank/DDBJ whole genome shotgun (WGS) entry which is preliminary data.</text>
</comment>
<dbReference type="GO" id="GO:0000155">
    <property type="term" value="F:phosphorelay sensor kinase activity"/>
    <property type="evidence" value="ECO:0007669"/>
    <property type="project" value="InterPro"/>
</dbReference>
<evidence type="ECO:0000313" key="2">
    <source>
        <dbReference type="EMBL" id="KYC53233.1"/>
    </source>
</evidence>
<feature type="domain" description="Signal transduction histidine kinase dimerisation/phosphoacceptor" evidence="1">
    <location>
        <begin position="21"/>
        <end position="79"/>
    </location>
</feature>
<gene>
    <name evidence="2" type="ORF">AMQ22_00344</name>
</gene>
<evidence type="ECO:0000259" key="1">
    <source>
        <dbReference type="SMART" id="SM00388"/>
    </source>
</evidence>
<dbReference type="CDD" id="cd00082">
    <property type="entry name" value="HisKA"/>
    <property type="match status" value="1"/>
</dbReference>
<organism evidence="2 3">
    <name type="scientific">Candidatus Methanofastidiosum methylothiophilum</name>
    <dbReference type="NCBI Taxonomy" id="1705564"/>
    <lineage>
        <taxon>Archaea</taxon>
        <taxon>Methanobacteriati</taxon>
        <taxon>Methanobacteriota</taxon>
        <taxon>Stenosarchaea group</taxon>
        <taxon>Candidatus Methanofastidiosia</taxon>
        <taxon>Candidatus Methanofastidiosales</taxon>
        <taxon>Candidatus Methanofastidiosaceae</taxon>
        <taxon>Candidatus Methanofastidiosum</taxon>
    </lineage>
</organism>